<gene>
    <name evidence="1" type="ORF">K435DRAFT_865669</name>
</gene>
<proteinExistence type="predicted"/>
<keyword evidence="2" id="KW-1185">Reference proteome</keyword>
<name>A0A4S8LIY1_DENBC</name>
<reference evidence="1 2" key="1">
    <citation type="journal article" date="2019" name="Nat. Ecol. Evol.">
        <title>Megaphylogeny resolves global patterns of mushroom evolution.</title>
        <authorList>
            <person name="Varga T."/>
            <person name="Krizsan K."/>
            <person name="Foldi C."/>
            <person name="Dima B."/>
            <person name="Sanchez-Garcia M."/>
            <person name="Sanchez-Ramirez S."/>
            <person name="Szollosi G.J."/>
            <person name="Szarkandi J.G."/>
            <person name="Papp V."/>
            <person name="Albert L."/>
            <person name="Andreopoulos W."/>
            <person name="Angelini C."/>
            <person name="Antonin V."/>
            <person name="Barry K.W."/>
            <person name="Bougher N.L."/>
            <person name="Buchanan P."/>
            <person name="Buyck B."/>
            <person name="Bense V."/>
            <person name="Catcheside P."/>
            <person name="Chovatia M."/>
            <person name="Cooper J."/>
            <person name="Damon W."/>
            <person name="Desjardin D."/>
            <person name="Finy P."/>
            <person name="Geml J."/>
            <person name="Haridas S."/>
            <person name="Hughes K."/>
            <person name="Justo A."/>
            <person name="Karasinski D."/>
            <person name="Kautmanova I."/>
            <person name="Kiss B."/>
            <person name="Kocsube S."/>
            <person name="Kotiranta H."/>
            <person name="LaButti K.M."/>
            <person name="Lechner B.E."/>
            <person name="Liimatainen K."/>
            <person name="Lipzen A."/>
            <person name="Lukacs Z."/>
            <person name="Mihaltcheva S."/>
            <person name="Morgado L.N."/>
            <person name="Niskanen T."/>
            <person name="Noordeloos M.E."/>
            <person name="Ohm R.A."/>
            <person name="Ortiz-Santana B."/>
            <person name="Ovrebo C."/>
            <person name="Racz N."/>
            <person name="Riley R."/>
            <person name="Savchenko A."/>
            <person name="Shiryaev A."/>
            <person name="Soop K."/>
            <person name="Spirin V."/>
            <person name="Szebenyi C."/>
            <person name="Tomsovsky M."/>
            <person name="Tulloss R.E."/>
            <person name="Uehling J."/>
            <person name="Grigoriev I.V."/>
            <person name="Vagvolgyi C."/>
            <person name="Papp T."/>
            <person name="Martin F.M."/>
            <person name="Miettinen O."/>
            <person name="Hibbett D.S."/>
            <person name="Nagy L.G."/>
        </authorList>
    </citation>
    <scope>NUCLEOTIDE SEQUENCE [LARGE SCALE GENOMIC DNA]</scope>
    <source>
        <strain evidence="1 2">CBS 962.96</strain>
    </source>
</reference>
<accession>A0A4S8LIY1</accession>
<dbReference type="EMBL" id="ML179383">
    <property type="protein sequence ID" value="THU89077.1"/>
    <property type="molecule type" value="Genomic_DNA"/>
</dbReference>
<evidence type="ECO:0000313" key="2">
    <source>
        <dbReference type="Proteomes" id="UP000297245"/>
    </source>
</evidence>
<evidence type="ECO:0000313" key="1">
    <source>
        <dbReference type="EMBL" id="THU89077.1"/>
    </source>
</evidence>
<organism evidence="1 2">
    <name type="scientific">Dendrothele bispora (strain CBS 962.96)</name>
    <dbReference type="NCBI Taxonomy" id="1314807"/>
    <lineage>
        <taxon>Eukaryota</taxon>
        <taxon>Fungi</taxon>
        <taxon>Dikarya</taxon>
        <taxon>Basidiomycota</taxon>
        <taxon>Agaricomycotina</taxon>
        <taxon>Agaricomycetes</taxon>
        <taxon>Agaricomycetidae</taxon>
        <taxon>Agaricales</taxon>
        <taxon>Agaricales incertae sedis</taxon>
        <taxon>Dendrothele</taxon>
    </lineage>
</organism>
<dbReference type="AlphaFoldDB" id="A0A4S8LIY1"/>
<sequence>MTTTTLTAPSRFFPTANNTDPFIANSAIRQRDRTRSYYRSVYIDSISSPRFNLDISTGATAIGIVWDGHSDVNVFSFFNCA</sequence>
<protein>
    <submittedName>
        <fullName evidence="1">Uncharacterized protein</fullName>
    </submittedName>
</protein>
<dbReference type="Proteomes" id="UP000297245">
    <property type="component" value="Unassembled WGS sequence"/>
</dbReference>